<name>A0A5B7EVH9_PORTR</name>
<evidence type="ECO:0000256" key="4">
    <source>
        <dbReference type="ARBA" id="ARBA00023157"/>
    </source>
</evidence>
<dbReference type="InterPro" id="IPR003599">
    <property type="entry name" value="Ig_sub"/>
</dbReference>
<dbReference type="InterPro" id="IPR013098">
    <property type="entry name" value="Ig_I-set"/>
</dbReference>
<protein>
    <submittedName>
        <fullName evidence="9">Leucine-rich repeat-containing protein 4C</fullName>
    </submittedName>
</protein>
<dbReference type="SMART" id="SM00409">
    <property type="entry name" value="IG"/>
    <property type="match status" value="1"/>
</dbReference>
<keyword evidence="3" id="KW-0677">Repeat</keyword>
<dbReference type="EMBL" id="VSRR010004231">
    <property type="protein sequence ID" value="MPC39010.1"/>
    <property type="molecule type" value="Genomic_DNA"/>
</dbReference>
<dbReference type="SMART" id="SM00082">
    <property type="entry name" value="LRRCT"/>
    <property type="match status" value="1"/>
</dbReference>
<dbReference type="InterPro" id="IPR000483">
    <property type="entry name" value="Cys-rich_flank_reg_C"/>
</dbReference>
<keyword evidence="6" id="KW-0812">Transmembrane</keyword>
<feature type="region of interest" description="Disordered" evidence="5">
    <location>
        <begin position="671"/>
        <end position="692"/>
    </location>
</feature>
<proteinExistence type="predicted"/>
<evidence type="ECO:0000256" key="2">
    <source>
        <dbReference type="ARBA" id="ARBA00022729"/>
    </source>
</evidence>
<evidence type="ECO:0000256" key="1">
    <source>
        <dbReference type="ARBA" id="ARBA00022614"/>
    </source>
</evidence>
<dbReference type="InterPro" id="IPR001611">
    <property type="entry name" value="Leu-rich_rpt"/>
</dbReference>
<dbReference type="PANTHER" id="PTHR24366:SF136">
    <property type="entry name" value="KEKKON 1, ISOFORM B"/>
    <property type="match status" value="1"/>
</dbReference>
<sequence length="737" mass="80691">MRPPGPLLLLLAAAAAATADDCREICSCKWKNGKQTAECRQKQLHTLPNDLSVGTQVLDLSYNLIQRLPRRAFAEKGLTNLQKIFLRTCQLAEIDNEALAELSNLVELDLSKNRLRTIPSPSFKHTPSLRELWLAHNPIQVILADAFIHLTSLRTLDLSHCIIRDIVAHAFQPLEKLEKLKLAFNRLTELRPRLVESLRNLHEVTVHNNPWNCDCRLRKLREWLVEKNVPHEVSPVCAKPDRIQNRTFDEMGEHEFACPPEILPNVSHTVRGTAGGNVTAWCPVGGLPTPRVLWFVRDVLVHNESLLGEGGARVFIANMNEGERGSLLLLSGVRVEDSGVTIRCDATNAAGTDSAAFRLVVSPGSSLGFSMDKVAAVSSVAVVVVLILVGVLSVVAHRRRANSAVPVKTITVNGATETRLANLPYTPSAYVGGSVVYTKDNSNLLCEKDHSSDGEAAECCTTDEESQHSLCSVGPRLGGHSRSLDGDKATLGCPFDAMWEPERVQAMLDSAAPENVMHSSLHEPLGPNCNAMVQQRLMSSSQRHLNNRLSYLPDFAPDYSALYTFSQVGSGPAYATSTSTSHYGTIPRSVKVRSCVPEVIPGDGTPPMNHHSRAWYFGSGSASLSSSQERRGSGTLLLSGQAPNPTSAFTQLLFVLGDSHLSARPAVKCGRSTPPANKHKLTHTHTHHHPRHRNLFPPAAPPPRHSVRHHNKLLPIRARTDRHKNSAIHTTVKILNS</sequence>
<dbReference type="SUPFAM" id="SSF52058">
    <property type="entry name" value="L domain-like"/>
    <property type="match status" value="1"/>
</dbReference>
<feature type="chain" id="PRO_5022986986" evidence="7">
    <location>
        <begin position="20"/>
        <end position="737"/>
    </location>
</feature>
<evidence type="ECO:0000256" key="3">
    <source>
        <dbReference type="ARBA" id="ARBA00022737"/>
    </source>
</evidence>
<dbReference type="FunFam" id="3.80.10.10:FF:000082">
    <property type="entry name" value="Leucine-rich repeat-containing 24"/>
    <property type="match status" value="1"/>
</dbReference>
<feature type="compositionally biased region" description="Basic residues" evidence="5">
    <location>
        <begin position="677"/>
        <end position="692"/>
    </location>
</feature>
<evidence type="ECO:0000256" key="5">
    <source>
        <dbReference type="SAM" id="MobiDB-lite"/>
    </source>
</evidence>
<dbReference type="InterPro" id="IPR032675">
    <property type="entry name" value="LRR_dom_sf"/>
</dbReference>
<comment type="caution">
    <text evidence="9">The sequence shown here is derived from an EMBL/GenBank/DDBJ whole genome shotgun (WGS) entry which is preliminary data.</text>
</comment>
<dbReference type="Pfam" id="PF07679">
    <property type="entry name" value="I-set"/>
    <property type="match status" value="1"/>
</dbReference>
<dbReference type="Gene3D" id="2.60.40.10">
    <property type="entry name" value="Immunoglobulins"/>
    <property type="match status" value="1"/>
</dbReference>
<reference evidence="9 10" key="1">
    <citation type="submission" date="2019-05" db="EMBL/GenBank/DDBJ databases">
        <title>Another draft genome of Portunus trituberculatus and its Hox gene families provides insights of decapod evolution.</title>
        <authorList>
            <person name="Jeong J.-H."/>
            <person name="Song I."/>
            <person name="Kim S."/>
            <person name="Choi T."/>
            <person name="Kim D."/>
            <person name="Ryu S."/>
            <person name="Kim W."/>
        </authorList>
    </citation>
    <scope>NUCLEOTIDE SEQUENCE [LARGE SCALE GENOMIC DNA]</scope>
    <source>
        <tissue evidence="9">Muscle</tissue>
    </source>
</reference>
<dbReference type="InterPro" id="IPR036179">
    <property type="entry name" value="Ig-like_dom_sf"/>
</dbReference>
<evidence type="ECO:0000256" key="7">
    <source>
        <dbReference type="SAM" id="SignalP"/>
    </source>
</evidence>
<feature type="transmembrane region" description="Helical" evidence="6">
    <location>
        <begin position="374"/>
        <end position="396"/>
    </location>
</feature>
<keyword evidence="1" id="KW-0433">Leucine-rich repeat</keyword>
<evidence type="ECO:0000313" key="10">
    <source>
        <dbReference type="Proteomes" id="UP000324222"/>
    </source>
</evidence>
<dbReference type="SUPFAM" id="SSF48726">
    <property type="entry name" value="Immunoglobulin"/>
    <property type="match status" value="1"/>
</dbReference>
<dbReference type="Gene3D" id="3.80.10.10">
    <property type="entry name" value="Ribonuclease Inhibitor"/>
    <property type="match status" value="2"/>
</dbReference>
<keyword evidence="6" id="KW-1133">Transmembrane helix</keyword>
<dbReference type="SMART" id="SM00369">
    <property type="entry name" value="LRR_TYP"/>
    <property type="match status" value="6"/>
</dbReference>
<dbReference type="PROSITE" id="PS51450">
    <property type="entry name" value="LRR"/>
    <property type="match status" value="2"/>
</dbReference>
<keyword evidence="6" id="KW-0472">Membrane</keyword>
<dbReference type="AlphaFoldDB" id="A0A5B7EVH9"/>
<dbReference type="OrthoDB" id="643377at2759"/>
<keyword evidence="4" id="KW-1015">Disulfide bond</keyword>
<dbReference type="InterPro" id="IPR013783">
    <property type="entry name" value="Ig-like_fold"/>
</dbReference>
<dbReference type="PANTHER" id="PTHR24366">
    <property type="entry name" value="IG(IMMUNOGLOBULIN) AND LRR(LEUCINE RICH REPEAT) DOMAINS"/>
    <property type="match status" value="1"/>
</dbReference>
<evidence type="ECO:0000313" key="9">
    <source>
        <dbReference type="EMBL" id="MPC39010.1"/>
    </source>
</evidence>
<evidence type="ECO:0000256" key="6">
    <source>
        <dbReference type="SAM" id="Phobius"/>
    </source>
</evidence>
<organism evidence="9 10">
    <name type="scientific">Portunus trituberculatus</name>
    <name type="common">Swimming crab</name>
    <name type="synonym">Neptunus trituberculatus</name>
    <dbReference type="NCBI Taxonomy" id="210409"/>
    <lineage>
        <taxon>Eukaryota</taxon>
        <taxon>Metazoa</taxon>
        <taxon>Ecdysozoa</taxon>
        <taxon>Arthropoda</taxon>
        <taxon>Crustacea</taxon>
        <taxon>Multicrustacea</taxon>
        <taxon>Malacostraca</taxon>
        <taxon>Eumalacostraca</taxon>
        <taxon>Eucarida</taxon>
        <taxon>Decapoda</taxon>
        <taxon>Pleocyemata</taxon>
        <taxon>Brachyura</taxon>
        <taxon>Eubrachyura</taxon>
        <taxon>Portunoidea</taxon>
        <taxon>Portunidae</taxon>
        <taxon>Portuninae</taxon>
        <taxon>Portunus</taxon>
    </lineage>
</organism>
<accession>A0A5B7EVH9</accession>
<feature type="signal peptide" evidence="7">
    <location>
        <begin position="1"/>
        <end position="19"/>
    </location>
</feature>
<keyword evidence="10" id="KW-1185">Reference proteome</keyword>
<dbReference type="Pfam" id="PF13855">
    <property type="entry name" value="LRR_8"/>
    <property type="match status" value="1"/>
</dbReference>
<evidence type="ECO:0000259" key="8">
    <source>
        <dbReference type="PROSITE" id="PS50835"/>
    </source>
</evidence>
<dbReference type="PROSITE" id="PS50835">
    <property type="entry name" value="IG_LIKE"/>
    <property type="match status" value="1"/>
</dbReference>
<keyword evidence="2 7" id="KW-0732">Signal</keyword>
<dbReference type="InterPro" id="IPR007110">
    <property type="entry name" value="Ig-like_dom"/>
</dbReference>
<feature type="domain" description="Ig-like" evidence="8">
    <location>
        <begin position="260"/>
        <end position="362"/>
    </location>
</feature>
<dbReference type="Proteomes" id="UP000324222">
    <property type="component" value="Unassembled WGS sequence"/>
</dbReference>
<gene>
    <name evidence="9" type="primary">LRRC4C</name>
    <name evidence="9" type="ORF">E2C01_032529</name>
</gene>
<dbReference type="InterPro" id="IPR003591">
    <property type="entry name" value="Leu-rich_rpt_typical-subtyp"/>
</dbReference>